<feature type="compositionally biased region" description="Polar residues" evidence="4">
    <location>
        <begin position="39"/>
        <end position="48"/>
    </location>
</feature>
<feature type="compositionally biased region" description="Basic and acidic residues" evidence="4">
    <location>
        <begin position="305"/>
        <end position="317"/>
    </location>
</feature>
<dbReference type="EMBL" id="MU854554">
    <property type="protein sequence ID" value="KAK4033061.1"/>
    <property type="molecule type" value="Genomic_DNA"/>
</dbReference>
<dbReference type="Pfam" id="PF00023">
    <property type="entry name" value="Ank"/>
    <property type="match status" value="1"/>
</dbReference>
<feature type="repeat" description="ANK" evidence="3">
    <location>
        <begin position="125"/>
        <end position="157"/>
    </location>
</feature>
<dbReference type="InterPro" id="IPR036770">
    <property type="entry name" value="Ankyrin_rpt-contain_sf"/>
</dbReference>
<dbReference type="PANTHER" id="PTHR24173">
    <property type="entry name" value="ANKYRIN REPEAT CONTAINING"/>
    <property type="match status" value="1"/>
</dbReference>
<comment type="caution">
    <text evidence="6">The sequence shown here is derived from an EMBL/GenBank/DDBJ whole genome shotgun (WGS) entry which is preliminary data.</text>
</comment>
<keyword evidence="5" id="KW-0472">Membrane</keyword>
<dbReference type="SUPFAM" id="SSF48403">
    <property type="entry name" value="Ankyrin repeat"/>
    <property type="match status" value="1"/>
</dbReference>
<feature type="transmembrane region" description="Helical" evidence="5">
    <location>
        <begin position="271"/>
        <end position="289"/>
    </location>
</feature>
<accession>A0AAN6P7A3</accession>
<protein>
    <submittedName>
        <fullName evidence="6">Ankyrin repeat-containing domain protein</fullName>
    </submittedName>
</protein>
<dbReference type="PROSITE" id="PS50297">
    <property type="entry name" value="ANK_REP_REGION"/>
    <property type="match status" value="1"/>
</dbReference>
<evidence type="ECO:0000256" key="3">
    <source>
        <dbReference type="PROSITE-ProRule" id="PRU00023"/>
    </source>
</evidence>
<feature type="region of interest" description="Disordered" evidence="4">
    <location>
        <begin position="34"/>
        <end position="81"/>
    </location>
</feature>
<keyword evidence="5" id="KW-0812">Transmembrane</keyword>
<feature type="region of interest" description="Disordered" evidence="4">
    <location>
        <begin position="295"/>
        <end position="337"/>
    </location>
</feature>
<reference evidence="7" key="1">
    <citation type="journal article" date="2023" name="Mol. Phylogenet. Evol.">
        <title>Genome-scale phylogeny and comparative genomics of the fungal order Sordariales.</title>
        <authorList>
            <person name="Hensen N."/>
            <person name="Bonometti L."/>
            <person name="Westerberg I."/>
            <person name="Brannstrom I.O."/>
            <person name="Guillou S."/>
            <person name="Cros-Aarteil S."/>
            <person name="Calhoun S."/>
            <person name="Haridas S."/>
            <person name="Kuo A."/>
            <person name="Mondo S."/>
            <person name="Pangilinan J."/>
            <person name="Riley R."/>
            <person name="LaButti K."/>
            <person name="Andreopoulos B."/>
            <person name="Lipzen A."/>
            <person name="Chen C."/>
            <person name="Yan M."/>
            <person name="Daum C."/>
            <person name="Ng V."/>
            <person name="Clum A."/>
            <person name="Steindorff A."/>
            <person name="Ohm R.A."/>
            <person name="Martin F."/>
            <person name="Silar P."/>
            <person name="Natvig D.O."/>
            <person name="Lalanne C."/>
            <person name="Gautier V."/>
            <person name="Ament-Velasquez S.L."/>
            <person name="Kruys A."/>
            <person name="Hutchinson M.I."/>
            <person name="Powell A.J."/>
            <person name="Barry K."/>
            <person name="Miller A.N."/>
            <person name="Grigoriev I.V."/>
            <person name="Debuchy R."/>
            <person name="Gladieux P."/>
            <person name="Hiltunen Thoren M."/>
            <person name="Johannesson H."/>
        </authorList>
    </citation>
    <scope>NUCLEOTIDE SEQUENCE [LARGE SCALE GENOMIC DNA]</scope>
    <source>
        <strain evidence="7">CBS 284.82</strain>
    </source>
</reference>
<evidence type="ECO:0000313" key="6">
    <source>
        <dbReference type="EMBL" id="KAK4033061.1"/>
    </source>
</evidence>
<keyword evidence="2 3" id="KW-0040">ANK repeat</keyword>
<dbReference type="AlphaFoldDB" id="A0AAN6P7A3"/>
<feature type="compositionally biased region" description="Low complexity" evidence="4">
    <location>
        <begin position="57"/>
        <end position="73"/>
    </location>
</feature>
<evidence type="ECO:0000256" key="2">
    <source>
        <dbReference type="ARBA" id="ARBA00023043"/>
    </source>
</evidence>
<dbReference type="PANTHER" id="PTHR24173:SF74">
    <property type="entry name" value="ANKYRIN REPEAT DOMAIN-CONTAINING PROTEIN 16"/>
    <property type="match status" value="1"/>
</dbReference>
<gene>
    <name evidence="6" type="ORF">C8A01DRAFT_40479</name>
</gene>
<evidence type="ECO:0000256" key="5">
    <source>
        <dbReference type="SAM" id="Phobius"/>
    </source>
</evidence>
<dbReference type="Gene3D" id="1.25.40.20">
    <property type="entry name" value="Ankyrin repeat-containing domain"/>
    <property type="match status" value="2"/>
</dbReference>
<keyword evidence="1" id="KW-0677">Repeat</keyword>
<dbReference type="PROSITE" id="PS50088">
    <property type="entry name" value="ANK_REPEAT"/>
    <property type="match status" value="1"/>
</dbReference>
<keyword evidence="5" id="KW-1133">Transmembrane helix</keyword>
<dbReference type="Pfam" id="PF12796">
    <property type="entry name" value="Ank_2"/>
    <property type="match status" value="1"/>
</dbReference>
<name>A0AAN6P7A3_9PEZI</name>
<organism evidence="6 7">
    <name type="scientific">Parachaetomium inaequale</name>
    <dbReference type="NCBI Taxonomy" id="2588326"/>
    <lineage>
        <taxon>Eukaryota</taxon>
        <taxon>Fungi</taxon>
        <taxon>Dikarya</taxon>
        <taxon>Ascomycota</taxon>
        <taxon>Pezizomycotina</taxon>
        <taxon>Sordariomycetes</taxon>
        <taxon>Sordariomycetidae</taxon>
        <taxon>Sordariales</taxon>
        <taxon>Chaetomiaceae</taxon>
        <taxon>Parachaetomium</taxon>
    </lineage>
</organism>
<evidence type="ECO:0000256" key="1">
    <source>
        <dbReference type="ARBA" id="ARBA00022737"/>
    </source>
</evidence>
<keyword evidence="7" id="KW-1185">Reference proteome</keyword>
<dbReference type="Proteomes" id="UP001303115">
    <property type="component" value="Unassembled WGS sequence"/>
</dbReference>
<dbReference type="SMART" id="SM00248">
    <property type="entry name" value="ANK"/>
    <property type="match status" value="4"/>
</dbReference>
<evidence type="ECO:0000256" key="4">
    <source>
        <dbReference type="SAM" id="MobiDB-lite"/>
    </source>
</evidence>
<evidence type="ECO:0000313" key="7">
    <source>
        <dbReference type="Proteomes" id="UP001303115"/>
    </source>
</evidence>
<sequence length="337" mass="36029">MYAKIHSMMEDIQKFEHATNADMLDRIHEALMRTHSHHSQSPTLSAQVQPAHRRRSSTASSQSSGSSSNSSTTLATVGSKLPFEDTGPGALVWAISKRQPKDVKMILEFMQVDPNFPIPGDDNKHNEIPLHLAASLGEAAIVTTLLDHGADPSAHDARVWTVLRAACRDGHADHPDTVRSLLLPKNAGGTGDRAWPEAEMLAALLLRYGAEPAAVDGRGRQPIQCAAEAGQGGIVRLLLDTGRVAVDARDGGTGGTRSCARLGRGDAGNDAFYYAAAGGHVLVAAYLLGASVRVPRRRRPPPNVRGDEMDEGRRDDHEMDGETVCEADGGNTVEMSD</sequence>
<proteinExistence type="predicted"/>
<dbReference type="InterPro" id="IPR002110">
    <property type="entry name" value="Ankyrin_rpt"/>
</dbReference>